<dbReference type="AlphaFoldDB" id="A0A1W1CX41"/>
<dbReference type="InterPro" id="IPR013096">
    <property type="entry name" value="Cupin_2"/>
</dbReference>
<sequence>MPNIFEYELPNLDDENFTTLLQNSNVEIKRIVSNTLQTPQEFLDKDKDEWVVVLKGCAKLEMDGVIHKLKAGDTLFIPANTKHKLLKTKKVVVWLAVYIKKEESN</sequence>
<evidence type="ECO:0000259" key="1">
    <source>
        <dbReference type="Pfam" id="PF07883"/>
    </source>
</evidence>
<protein>
    <submittedName>
        <fullName evidence="2">Uncharacterized conserved protein</fullName>
    </submittedName>
</protein>
<feature type="domain" description="Cupin type-2" evidence="1">
    <location>
        <begin position="44"/>
        <end position="98"/>
    </location>
</feature>
<dbReference type="InterPro" id="IPR014710">
    <property type="entry name" value="RmlC-like_jellyroll"/>
</dbReference>
<organism evidence="2">
    <name type="scientific">hydrothermal vent metagenome</name>
    <dbReference type="NCBI Taxonomy" id="652676"/>
    <lineage>
        <taxon>unclassified sequences</taxon>
        <taxon>metagenomes</taxon>
        <taxon>ecological metagenomes</taxon>
    </lineage>
</organism>
<accession>A0A1W1CX41</accession>
<reference evidence="2" key="1">
    <citation type="submission" date="2016-10" db="EMBL/GenBank/DDBJ databases">
        <authorList>
            <person name="de Groot N.N."/>
        </authorList>
    </citation>
    <scope>NUCLEOTIDE SEQUENCE</scope>
</reference>
<dbReference type="Pfam" id="PF07883">
    <property type="entry name" value="Cupin_2"/>
    <property type="match status" value="1"/>
</dbReference>
<evidence type="ECO:0000313" key="2">
    <source>
        <dbReference type="EMBL" id="SFV70221.1"/>
    </source>
</evidence>
<dbReference type="InterPro" id="IPR011051">
    <property type="entry name" value="RmlC_Cupin_sf"/>
</dbReference>
<dbReference type="SUPFAM" id="SSF51182">
    <property type="entry name" value="RmlC-like cupins"/>
    <property type="match status" value="1"/>
</dbReference>
<dbReference type="EMBL" id="FPHH01000137">
    <property type="protein sequence ID" value="SFV70221.1"/>
    <property type="molecule type" value="Genomic_DNA"/>
</dbReference>
<proteinExistence type="predicted"/>
<name>A0A1W1CX41_9ZZZZ</name>
<dbReference type="Gene3D" id="2.60.120.10">
    <property type="entry name" value="Jelly Rolls"/>
    <property type="match status" value="1"/>
</dbReference>
<gene>
    <name evidence="2" type="ORF">MNB_SM-5-1375</name>
</gene>